<dbReference type="RefSeq" id="WP_144891019.1">
    <property type="nucleotide sequence ID" value="NZ_CP042218.1"/>
</dbReference>
<dbReference type="KEGG" id="lug:FPZ22_05125"/>
<dbReference type="AlphaFoldDB" id="A0A518N341"/>
<organism evidence="2 3">
    <name type="scientific">Luteimonas granuli</name>
    <dbReference type="NCBI Taxonomy" id="1176533"/>
    <lineage>
        <taxon>Bacteria</taxon>
        <taxon>Pseudomonadati</taxon>
        <taxon>Pseudomonadota</taxon>
        <taxon>Gammaproteobacteria</taxon>
        <taxon>Lysobacterales</taxon>
        <taxon>Lysobacteraceae</taxon>
        <taxon>Luteimonas</taxon>
    </lineage>
</organism>
<evidence type="ECO:0000256" key="1">
    <source>
        <dbReference type="SAM" id="SignalP"/>
    </source>
</evidence>
<accession>A0A518N341</accession>
<evidence type="ECO:0000313" key="2">
    <source>
        <dbReference type="EMBL" id="QDW66353.1"/>
    </source>
</evidence>
<sequence length="177" mass="18292">MNLASRLLILGTTILVLAACARREEDPAEDAGAGADAAPAAGAAPAPREKVVADVHARITLSPAANAELKAKGDQVLVEAIFAGDPTPEASGQANELGLIELGRTSQPMSGAGDVAFDKSAIDNSRLPLIIGQPQLILNVRSQQGLIVCPMYWESVEVASRQTVEVSCRLPSEAAAD</sequence>
<dbReference type="EMBL" id="CP042218">
    <property type="protein sequence ID" value="QDW66353.1"/>
    <property type="molecule type" value="Genomic_DNA"/>
</dbReference>
<dbReference type="Proteomes" id="UP000316584">
    <property type="component" value="Chromosome"/>
</dbReference>
<dbReference type="PROSITE" id="PS51257">
    <property type="entry name" value="PROKAR_LIPOPROTEIN"/>
    <property type="match status" value="1"/>
</dbReference>
<keyword evidence="3" id="KW-1185">Reference proteome</keyword>
<name>A0A518N341_9GAMM</name>
<keyword evidence="1" id="KW-0732">Signal</keyword>
<feature type="chain" id="PRO_5022046620" description="Lipoprotein" evidence="1">
    <location>
        <begin position="19"/>
        <end position="177"/>
    </location>
</feature>
<feature type="signal peptide" evidence="1">
    <location>
        <begin position="1"/>
        <end position="18"/>
    </location>
</feature>
<gene>
    <name evidence="2" type="ORF">FPZ22_05125</name>
</gene>
<evidence type="ECO:0008006" key="4">
    <source>
        <dbReference type="Google" id="ProtNLM"/>
    </source>
</evidence>
<dbReference type="OrthoDB" id="6050177at2"/>
<protein>
    <recommendedName>
        <fullName evidence="4">Lipoprotein</fullName>
    </recommendedName>
</protein>
<proteinExistence type="predicted"/>
<reference evidence="2 3" key="1">
    <citation type="submission" date="2019-07" db="EMBL/GenBank/DDBJ databases">
        <title>Full genome sequence of Luteimonas sp. Gr-4.</title>
        <authorList>
            <person name="Im W.-T."/>
        </authorList>
    </citation>
    <scope>NUCLEOTIDE SEQUENCE [LARGE SCALE GENOMIC DNA]</scope>
    <source>
        <strain evidence="2 3">Gr-4</strain>
    </source>
</reference>
<evidence type="ECO:0000313" key="3">
    <source>
        <dbReference type="Proteomes" id="UP000316584"/>
    </source>
</evidence>